<name>A0A2T6FWD5_9BACL</name>
<dbReference type="AlphaFoldDB" id="A0A2T6FWD5"/>
<reference evidence="1 2" key="1">
    <citation type="submission" date="2018-03" db="EMBL/GenBank/DDBJ databases">
        <title>Genome sequence of Paenibacillus elgii strain AC13 an antimicrobial compound producing bacteria.</title>
        <authorList>
            <person name="Kurokawa A.S."/>
            <person name="Araujo J.F."/>
            <person name="Costa R.A."/>
            <person name="Ortega D.B."/>
            <person name="Pires A.S."/>
            <person name="Pappas G.J.Jr."/>
            <person name="Franco O.L."/>
            <person name="Barreto C."/>
            <person name="Magalhaes B.S."/>
            <person name="Kruger R.H."/>
        </authorList>
    </citation>
    <scope>NUCLEOTIDE SEQUENCE [LARGE SCALE GENOMIC DNA]</scope>
    <source>
        <strain evidence="1 2">AC13</strain>
    </source>
</reference>
<accession>A0A2T6FWD5</accession>
<dbReference type="InterPro" id="IPR007362">
    <property type="entry name" value="DUF429"/>
</dbReference>
<dbReference type="EMBL" id="PYHP01000072">
    <property type="protein sequence ID" value="PUA36226.1"/>
    <property type="molecule type" value="Genomic_DNA"/>
</dbReference>
<proteinExistence type="predicted"/>
<dbReference type="Pfam" id="PF04250">
    <property type="entry name" value="DUF429"/>
    <property type="match status" value="1"/>
</dbReference>
<organism evidence="1 2">
    <name type="scientific">Paenibacillus elgii</name>
    <dbReference type="NCBI Taxonomy" id="189691"/>
    <lineage>
        <taxon>Bacteria</taxon>
        <taxon>Bacillati</taxon>
        <taxon>Bacillota</taxon>
        <taxon>Bacilli</taxon>
        <taxon>Bacillales</taxon>
        <taxon>Paenibacillaceae</taxon>
        <taxon>Paenibacillus</taxon>
    </lineage>
</organism>
<comment type="caution">
    <text evidence="1">The sequence shown here is derived from an EMBL/GenBank/DDBJ whole genome shotgun (WGS) entry which is preliminary data.</text>
</comment>
<evidence type="ECO:0000313" key="1">
    <source>
        <dbReference type="EMBL" id="PUA36226.1"/>
    </source>
</evidence>
<dbReference type="Proteomes" id="UP000244184">
    <property type="component" value="Unassembled WGS sequence"/>
</dbReference>
<gene>
    <name evidence="1" type="ORF">C8Z91_27700</name>
</gene>
<dbReference type="RefSeq" id="WP_108534121.1">
    <property type="nucleotide sequence ID" value="NZ_PYHP01000072.1"/>
</dbReference>
<sequence>MSHGGYVGIDGCPGGWLAVALSEDGQSWAADVYEDINRLWEAHQEAKLLLIDMPIGLADGREPRACDALARELLKPGRTSSIFAAPVREVLGASSYAEANALQRELSGRGLSRQSWGLVPKIRRLDELLQQDPEASGGFRESHPELCFAQLFGGPMHHGKKTPEGFVERLAHLRRVCAHADAIVDELLARYPRKALARDDRLDALALAVTGWLSGGELRQVPAEGDADRTGLRRTISFYKPEGRTLALATGGQEHD</sequence>
<evidence type="ECO:0000313" key="2">
    <source>
        <dbReference type="Proteomes" id="UP000244184"/>
    </source>
</evidence>
<protein>
    <submittedName>
        <fullName evidence="1">DUF429 domain-containing protein</fullName>
    </submittedName>
</protein>